<dbReference type="Gene3D" id="3.40.50.2000">
    <property type="entry name" value="Glycogen Phosphorylase B"/>
    <property type="match status" value="2"/>
</dbReference>
<evidence type="ECO:0000313" key="4">
    <source>
        <dbReference type="Proteomes" id="UP000220527"/>
    </source>
</evidence>
<feature type="domain" description="Glycosyl transferase family 1" evidence="1">
    <location>
        <begin position="206"/>
        <end position="371"/>
    </location>
</feature>
<accession>A0A2A6RL18</accession>
<evidence type="ECO:0000259" key="2">
    <source>
        <dbReference type="Pfam" id="PF13439"/>
    </source>
</evidence>
<dbReference type="EMBL" id="NQWI01000026">
    <property type="protein sequence ID" value="PDW03605.1"/>
    <property type="molecule type" value="Genomic_DNA"/>
</dbReference>
<gene>
    <name evidence="3" type="ORF">CJ255_08015</name>
</gene>
<dbReference type="Pfam" id="PF00534">
    <property type="entry name" value="Glycos_transf_1"/>
    <property type="match status" value="1"/>
</dbReference>
<dbReference type="PANTHER" id="PTHR45947:SF14">
    <property type="entry name" value="SLL1723 PROTEIN"/>
    <property type="match status" value="1"/>
</dbReference>
<organism evidence="3 4">
    <name type="scientific">Candidatus Viridilinea mediisalina</name>
    <dbReference type="NCBI Taxonomy" id="2024553"/>
    <lineage>
        <taxon>Bacteria</taxon>
        <taxon>Bacillati</taxon>
        <taxon>Chloroflexota</taxon>
        <taxon>Chloroflexia</taxon>
        <taxon>Chloroflexales</taxon>
        <taxon>Chloroflexineae</taxon>
        <taxon>Oscillochloridaceae</taxon>
        <taxon>Candidatus Viridilinea</taxon>
    </lineage>
</organism>
<dbReference type="AlphaFoldDB" id="A0A2A6RL18"/>
<evidence type="ECO:0000259" key="1">
    <source>
        <dbReference type="Pfam" id="PF00534"/>
    </source>
</evidence>
<name>A0A2A6RL18_9CHLR</name>
<dbReference type="InterPro" id="IPR050194">
    <property type="entry name" value="Glycosyltransferase_grp1"/>
</dbReference>
<dbReference type="Proteomes" id="UP000220527">
    <property type="component" value="Unassembled WGS sequence"/>
</dbReference>
<dbReference type="Pfam" id="PF13439">
    <property type="entry name" value="Glyco_transf_4"/>
    <property type="match status" value="1"/>
</dbReference>
<dbReference type="InterPro" id="IPR028098">
    <property type="entry name" value="Glyco_trans_4-like_N"/>
</dbReference>
<protein>
    <recommendedName>
        <fullName evidence="5">Colanic acid biosynthesis glycosyltransferase WcaL</fullName>
    </recommendedName>
</protein>
<dbReference type="OrthoDB" id="9802525at2"/>
<reference evidence="4" key="1">
    <citation type="submission" date="2017-08" db="EMBL/GenBank/DDBJ databases">
        <authorList>
            <person name="Grouzdev D.S."/>
            <person name="Gaisin V.A."/>
            <person name="Rysina M.S."/>
            <person name="Gorlenko V.M."/>
        </authorList>
    </citation>
    <scope>NUCLEOTIDE SEQUENCE [LARGE SCALE GENOMIC DNA]</scope>
    <source>
        <strain evidence="4">Kir15-3F</strain>
    </source>
</reference>
<dbReference type="InterPro" id="IPR001296">
    <property type="entry name" value="Glyco_trans_1"/>
</dbReference>
<sequence>MEDSVGKLHNLRYDSVQHNKIVVAHFMRAYLPGTCTFIYQYLTNIRRYTSVVLANQREQLDQFPFPHLYTPPLSPFSMFMVRAERRLLHRQRLIEPFFKQALRTSQASLIHAHFGYTGVYALPLQSASGLPLVTTFYGADVSSIPRSPQWHRSYRKLFERGSLFLVEGSHLRDQLIALGCPAEKVKIQRIGVDLTQFSYRPSPPTNEAIRILMVGRLTEKKGVEYGIRAFAQVAAKHPKIELNIIGDGELRKKIQQLINRLKHNVRSRIKLLGYVNYAAYAKEANQTHIFMAPSVTAKNGDSEGGAPTVLIEMQARGLPILSTQHADIPEVVVDGSSGYLVPERNPVALAEKLSALLETPEQWDILGQAGRVHVEQNHDIRKLAQELEAKYDQLLVR</sequence>
<dbReference type="SUPFAM" id="SSF53756">
    <property type="entry name" value="UDP-Glycosyltransferase/glycogen phosphorylase"/>
    <property type="match status" value="1"/>
</dbReference>
<dbReference type="GO" id="GO:0016757">
    <property type="term" value="F:glycosyltransferase activity"/>
    <property type="evidence" value="ECO:0007669"/>
    <property type="project" value="InterPro"/>
</dbReference>
<dbReference type="PANTHER" id="PTHR45947">
    <property type="entry name" value="SULFOQUINOVOSYL TRANSFERASE SQD2"/>
    <property type="match status" value="1"/>
</dbReference>
<proteinExistence type="predicted"/>
<evidence type="ECO:0008006" key="5">
    <source>
        <dbReference type="Google" id="ProtNLM"/>
    </source>
</evidence>
<evidence type="ECO:0000313" key="3">
    <source>
        <dbReference type="EMBL" id="PDW03605.1"/>
    </source>
</evidence>
<dbReference type="RefSeq" id="WP_097643567.1">
    <property type="nucleotide sequence ID" value="NZ_NQWI01000026.1"/>
</dbReference>
<comment type="caution">
    <text evidence="3">The sequence shown here is derived from an EMBL/GenBank/DDBJ whole genome shotgun (WGS) entry which is preliminary data.</text>
</comment>
<feature type="domain" description="Glycosyltransferase subfamily 4-like N-terminal" evidence="2">
    <location>
        <begin position="96"/>
        <end position="195"/>
    </location>
</feature>
<keyword evidence="4" id="KW-1185">Reference proteome</keyword>